<organism evidence="3 4">
    <name type="scientific">Pseudacidovorax intermedius</name>
    <dbReference type="NCBI Taxonomy" id="433924"/>
    <lineage>
        <taxon>Bacteria</taxon>
        <taxon>Pseudomonadati</taxon>
        <taxon>Pseudomonadota</taxon>
        <taxon>Betaproteobacteria</taxon>
        <taxon>Burkholderiales</taxon>
        <taxon>Comamonadaceae</taxon>
        <taxon>Pseudacidovorax</taxon>
    </lineage>
</organism>
<dbReference type="InterPro" id="IPR036938">
    <property type="entry name" value="PAP2/HPO_sf"/>
</dbReference>
<sequence>MTRPDMALFLAMTAGSSPTPWLLSIASALARFGPWLSAVVMLWAGLRQRDERGYLLALLCMAAIGSLAAHALASTLGYSRPFMLGLTPSHLAHGGSDGLPSTHATVMGLVAFGMLVRRPLRRYGLAAMALALATGWARIHVGVHFPLDVVAGLGLAAALLTGFLVVQWQLRVRLGASAAEPVVLPPAPSAIAPSHREKPLP</sequence>
<feature type="transmembrane region" description="Helical" evidence="1">
    <location>
        <begin position="55"/>
        <end position="78"/>
    </location>
</feature>
<keyword evidence="1" id="KW-0472">Membrane</keyword>
<dbReference type="Pfam" id="PF01569">
    <property type="entry name" value="PAP2"/>
    <property type="match status" value="1"/>
</dbReference>
<feature type="transmembrane region" description="Helical" evidence="1">
    <location>
        <begin position="20"/>
        <end position="43"/>
    </location>
</feature>
<name>A0A370FE95_9BURK</name>
<dbReference type="AlphaFoldDB" id="A0A370FE95"/>
<feature type="transmembrane region" description="Helical" evidence="1">
    <location>
        <begin position="98"/>
        <end position="116"/>
    </location>
</feature>
<protein>
    <submittedName>
        <fullName evidence="3">Undecaprenyl-diphosphatase</fullName>
    </submittedName>
</protein>
<gene>
    <name evidence="3" type="ORF">DFR41_105280</name>
</gene>
<dbReference type="SUPFAM" id="SSF48317">
    <property type="entry name" value="Acid phosphatase/Vanadium-dependent haloperoxidase"/>
    <property type="match status" value="1"/>
</dbReference>
<keyword evidence="1" id="KW-0812">Transmembrane</keyword>
<feature type="transmembrane region" description="Helical" evidence="1">
    <location>
        <begin position="145"/>
        <end position="166"/>
    </location>
</feature>
<dbReference type="OrthoDB" id="9801622at2"/>
<dbReference type="InterPro" id="IPR000326">
    <property type="entry name" value="PAP2/HPO"/>
</dbReference>
<dbReference type="EMBL" id="QQAV01000005">
    <property type="protein sequence ID" value="RDI24365.1"/>
    <property type="molecule type" value="Genomic_DNA"/>
</dbReference>
<reference evidence="3 4" key="1">
    <citation type="submission" date="2018-07" db="EMBL/GenBank/DDBJ databases">
        <title>Genomic Encyclopedia of Type Strains, Phase IV (KMG-IV): sequencing the most valuable type-strain genomes for metagenomic binning, comparative biology and taxonomic classification.</title>
        <authorList>
            <person name="Goeker M."/>
        </authorList>
    </citation>
    <scope>NUCLEOTIDE SEQUENCE [LARGE SCALE GENOMIC DNA]</scope>
    <source>
        <strain evidence="3 4">DSM 21352</strain>
    </source>
</reference>
<evidence type="ECO:0000259" key="2">
    <source>
        <dbReference type="SMART" id="SM00014"/>
    </source>
</evidence>
<dbReference type="Gene3D" id="1.20.144.10">
    <property type="entry name" value="Phosphatidic acid phosphatase type 2/haloperoxidase"/>
    <property type="match status" value="1"/>
</dbReference>
<evidence type="ECO:0000256" key="1">
    <source>
        <dbReference type="SAM" id="Phobius"/>
    </source>
</evidence>
<dbReference type="SMART" id="SM00014">
    <property type="entry name" value="acidPPc"/>
    <property type="match status" value="1"/>
</dbReference>
<comment type="caution">
    <text evidence="3">The sequence shown here is derived from an EMBL/GenBank/DDBJ whole genome shotgun (WGS) entry which is preliminary data.</text>
</comment>
<feature type="transmembrane region" description="Helical" evidence="1">
    <location>
        <begin position="123"/>
        <end position="139"/>
    </location>
</feature>
<feature type="domain" description="Phosphatidic acid phosphatase type 2/haloperoxidase" evidence="2">
    <location>
        <begin position="54"/>
        <end position="164"/>
    </location>
</feature>
<proteinExistence type="predicted"/>
<dbReference type="Proteomes" id="UP000255265">
    <property type="component" value="Unassembled WGS sequence"/>
</dbReference>
<evidence type="ECO:0000313" key="3">
    <source>
        <dbReference type="EMBL" id="RDI24365.1"/>
    </source>
</evidence>
<keyword evidence="1" id="KW-1133">Transmembrane helix</keyword>
<keyword evidence="4" id="KW-1185">Reference proteome</keyword>
<evidence type="ECO:0000313" key="4">
    <source>
        <dbReference type="Proteomes" id="UP000255265"/>
    </source>
</evidence>
<accession>A0A370FE95</accession>